<dbReference type="EMBL" id="CANHGI010000002">
    <property type="protein sequence ID" value="CAI5443799.1"/>
    <property type="molecule type" value="Genomic_DNA"/>
</dbReference>
<name>A0A9P1MXE9_9PELO</name>
<evidence type="ECO:0000313" key="2">
    <source>
        <dbReference type="EMBL" id="CAI5443799.1"/>
    </source>
</evidence>
<reference evidence="2" key="1">
    <citation type="submission" date="2022-11" db="EMBL/GenBank/DDBJ databases">
        <authorList>
            <person name="Kikuchi T."/>
        </authorList>
    </citation>
    <scope>NUCLEOTIDE SEQUENCE</scope>
    <source>
        <strain evidence="2">PS1010</strain>
    </source>
</reference>
<sequence length="69" mass="7503">MESRGSPPYDKFDAQTGATCQTAADRNAKRIVAEQLLGGRGRGETQDDVSYSTPPPTVTHTICENTTRF</sequence>
<protein>
    <submittedName>
        <fullName evidence="2">Uncharacterized protein</fullName>
    </submittedName>
</protein>
<proteinExistence type="predicted"/>
<dbReference type="AlphaFoldDB" id="A0A9P1MXE9"/>
<gene>
    <name evidence="2" type="ORF">CAMP_LOCUS6436</name>
</gene>
<organism evidence="2 3">
    <name type="scientific">Caenorhabditis angaria</name>
    <dbReference type="NCBI Taxonomy" id="860376"/>
    <lineage>
        <taxon>Eukaryota</taxon>
        <taxon>Metazoa</taxon>
        <taxon>Ecdysozoa</taxon>
        <taxon>Nematoda</taxon>
        <taxon>Chromadorea</taxon>
        <taxon>Rhabditida</taxon>
        <taxon>Rhabditina</taxon>
        <taxon>Rhabditomorpha</taxon>
        <taxon>Rhabditoidea</taxon>
        <taxon>Rhabditidae</taxon>
        <taxon>Peloderinae</taxon>
        <taxon>Caenorhabditis</taxon>
    </lineage>
</organism>
<keyword evidence="3" id="KW-1185">Reference proteome</keyword>
<comment type="caution">
    <text evidence="2">The sequence shown here is derived from an EMBL/GenBank/DDBJ whole genome shotgun (WGS) entry which is preliminary data.</text>
</comment>
<feature type="compositionally biased region" description="Polar residues" evidence="1">
    <location>
        <begin position="48"/>
        <end position="69"/>
    </location>
</feature>
<evidence type="ECO:0000256" key="1">
    <source>
        <dbReference type="SAM" id="MobiDB-lite"/>
    </source>
</evidence>
<dbReference type="Proteomes" id="UP001152747">
    <property type="component" value="Unassembled WGS sequence"/>
</dbReference>
<feature type="region of interest" description="Disordered" evidence="1">
    <location>
        <begin position="36"/>
        <end position="69"/>
    </location>
</feature>
<evidence type="ECO:0000313" key="3">
    <source>
        <dbReference type="Proteomes" id="UP001152747"/>
    </source>
</evidence>
<accession>A0A9P1MXE9</accession>